<dbReference type="EMBL" id="ML213621">
    <property type="protein sequence ID" value="TFK35490.1"/>
    <property type="molecule type" value="Genomic_DNA"/>
</dbReference>
<evidence type="ECO:0000313" key="2">
    <source>
        <dbReference type="Proteomes" id="UP000308652"/>
    </source>
</evidence>
<dbReference type="AlphaFoldDB" id="A0A5C3LRH3"/>
<dbReference type="Proteomes" id="UP000308652">
    <property type="component" value="Unassembled WGS sequence"/>
</dbReference>
<name>A0A5C3LRH3_9AGAR</name>
<reference evidence="1 2" key="1">
    <citation type="journal article" date="2019" name="Nat. Ecol. Evol.">
        <title>Megaphylogeny resolves global patterns of mushroom evolution.</title>
        <authorList>
            <person name="Varga T."/>
            <person name="Krizsan K."/>
            <person name="Foldi C."/>
            <person name="Dima B."/>
            <person name="Sanchez-Garcia M."/>
            <person name="Sanchez-Ramirez S."/>
            <person name="Szollosi G.J."/>
            <person name="Szarkandi J.G."/>
            <person name="Papp V."/>
            <person name="Albert L."/>
            <person name="Andreopoulos W."/>
            <person name="Angelini C."/>
            <person name="Antonin V."/>
            <person name="Barry K.W."/>
            <person name="Bougher N.L."/>
            <person name="Buchanan P."/>
            <person name="Buyck B."/>
            <person name="Bense V."/>
            <person name="Catcheside P."/>
            <person name="Chovatia M."/>
            <person name="Cooper J."/>
            <person name="Damon W."/>
            <person name="Desjardin D."/>
            <person name="Finy P."/>
            <person name="Geml J."/>
            <person name="Haridas S."/>
            <person name="Hughes K."/>
            <person name="Justo A."/>
            <person name="Karasinski D."/>
            <person name="Kautmanova I."/>
            <person name="Kiss B."/>
            <person name="Kocsube S."/>
            <person name="Kotiranta H."/>
            <person name="LaButti K.M."/>
            <person name="Lechner B.E."/>
            <person name="Liimatainen K."/>
            <person name="Lipzen A."/>
            <person name="Lukacs Z."/>
            <person name="Mihaltcheva S."/>
            <person name="Morgado L.N."/>
            <person name="Niskanen T."/>
            <person name="Noordeloos M.E."/>
            <person name="Ohm R.A."/>
            <person name="Ortiz-Santana B."/>
            <person name="Ovrebo C."/>
            <person name="Racz N."/>
            <person name="Riley R."/>
            <person name="Savchenko A."/>
            <person name="Shiryaev A."/>
            <person name="Soop K."/>
            <person name="Spirin V."/>
            <person name="Szebenyi C."/>
            <person name="Tomsovsky M."/>
            <person name="Tulloss R.E."/>
            <person name="Uehling J."/>
            <person name="Grigoriev I.V."/>
            <person name="Vagvolgyi C."/>
            <person name="Papp T."/>
            <person name="Martin F.M."/>
            <person name="Miettinen O."/>
            <person name="Hibbett D.S."/>
            <person name="Nagy L.G."/>
        </authorList>
    </citation>
    <scope>NUCLEOTIDE SEQUENCE [LARGE SCALE GENOMIC DNA]</scope>
    <source>
        <strain evidence="1 2">CBS 166.37</strain>
    </source>
</reference>
<sequence length="340" mass="39057">MTHHLNLIAISKFTVPHADIVLIIVDNSDLQTRTACSRVNKEWAGLLRGRIFGPHLTVTADQFSKLLATISDLPLVFNNVLQYTKGLTVIDNDGALNTEDMIALCTPHAIEAFSRTLSLELNGPMTFTSFTSFTKFVFFFPALDTLSISNVRWKENSSTMHTDIPILHSHHRGYKSICMCLDLSRMQINTVLLWLLASNTIVDVRVLKIDLTFMLENDHLLRTTSFNNLRTLQLSNINPLLNVTNDMLISVLRDQIKSTLEYLTLTIFAYNKSHLERLPWWMICTIITDQKEYSGLKQLEIVVLDIENPYFWYGVERFLQRKLAPFVIKDMLSIKFHDSF</sequence>
<keyword evidence="2" id="KW-1185">Reference proteome</keyword>
<evidence type="ECO:0000313" key="1">
    <source>
        <dbReference type="EMBL" id="TFK35490.1"/>
    </source>
</evidence>
<protein>
    <submittedName>
        <fullName evidence="1">Uncharacterized protein</fullName>
    </submittedName>
</protein>
<organism evidence="1 2">
    <name type="scientific">Crucibulum laeve</name>
    <dbReference type="NCBI Taxonomy" id="68775"/>
    <lineage>
        <taxon>Eukaryota</taxon>
        <taxon>Fungi</taxon>
        <taxon>Dikarya</taxon>
        <taxon>Basidiomycota</taxon>
        <taxon>Agaricomycotina</taxon>
        <taxon>Agaricomycetes</taxon>
        <taxon>Agaricomycetidae</taxon>
        <taxon>Agaricales</taxon>
        <taxon>Agaricineae</taxon>
        <taxon>Nidulariaceae</taxon>
        <taxon>Crucibulum</taxon>
    </lineage>
</organism>
<proteinExistence type="predicted"/>
<accession>A0A5C3LRH3</accession>
<gene>
    <name evidence="1" type="ORF">BDQ12DRAFT_737580</name>
</gene>